<keyword evidence="2 8" id="KW-0813">Transport</keyword>
<name>A0AAD9INR1_PROWI</name>
<comment type="similarity">
    <text evidence="7 8">Belongs to the SFT2 family.</text>
</comment>
<gene>
    <name evidence="9" type="ORF">QBZ16_002292</name>
</gene>
<evidence type="ECO:0000313" key="10">
    <source>
        <dbReference type="Proteomes" id="UP001255856"/>
    </source>
</evidence>
<dbReference type="Pfam" id="PF04178">
    <property type="entry name" value="Got1"/>
    <property type="match status" value="1"/>
</dbReference>
<evidence type="ECO:0000256" key="4">
    <source>
        <dbReference type="ARBA" id="ARBA00022927"/>
    </source>
</evidence>
<evidence type="ECO:0000256" key="7">
    <source>
        <dbReference type="ARBA" id="ARBA00025800"/>
    </source>
</evidence>
<organism evidence="9 10">
    <name type="scientific">Prototheca wickerhamii</name>
    <dbReference type="NCBI Taxonomy" id="3111"/>
    <lineage>
        <taxon>Eukaryota</taxon>
        <taxon>Viridiplantae</taxon>
        <taxon>Chlorophyta</taxon>
        <taxon>core chlorophytes</taxon>
        <taxon>Trebouxiophyceae</taxon>
        <taxon>Chlorellales</taxon>
        <taxon>Chlorellaceae</taxon>
        <taxon>Prototheca</taxon>
    </lineage>
</organism>
<evidence type="ECO:0000256" key="2">
    <source>
        <dbReference type="ARBA" id="ARBA00022448"/>
    </source>
</evidence>
<dbReference type="GO" id="GO:0016192">
    <property type="term" value="P:vesicle-mediated transport"/>
    <property type="evidence" value="ECO:0007669"/>
    <property type="project" value="InterPro"/>
</dbReference>
<keyword evidence="10" id="KW-1185">Reference proteome</keyword>
<feature type="transmembrane region" description="Helical" evidence="8">
    <location>
        <begin position="59"/>
        <end position="77"/>
    </location>
</feature>
<accession>A0AAD9INR1</accession>
<evidence type="ECO:0000256" key="1">
    <source>
        <dbReference type="ARBA" id="ARBA00004141"/>
    </source>
</evidence>
<feature type="transmembrane region" description="Helical" evidence="8">
    <location>
        <begin position="125"/>
        <end position="144"/>
    </location>
</feature>
<dbReference type="PANTHER" id="PTHR23137">
    <property type="entry name" value="VESICLE TRANSPORT PROTEIN-RELATED"/>
    <property type="match status" value="1"/>
</dbReference>
<protein>
    <recommendedName>
        <fullName evidence="8">Vesicle transport protein</fullName>
    </recommendedName>
</protein>
<dbReference type="GO" id="GO:0012505">
    <property type="term" value="C:endomembrane system"/>
    <property type="evidence" value="ECO:0007669"/>
    <property type="project" value="UniProtKB-ARBA"/>
</dbReference>
<feature type="transmembrane region" description="Helical" evidence="8">
    <location>
        <begin position="31"/>
        <end position="53"/>
    </location>
</feature>
<comment type="caution">
    <text evidence="9">The sequence shown here is derived from an EMBL/GenBank/DDBJ whole genome shotgun (WGS) entry which is preliminary data.</text>
</comment>
<dbReference type="EMBL" id="JASFZW010000002">
    <property type="protein sequence ID" value="KAK2079897.1"/>
    <property type="molecule type" value="Genomic_DNA"/>
</dbReference>
<comment type="function">
    <text evidence="8">May be involved in fusion of retrograde transport vesicles derived from an endocytic compartment with the Golgi complex.</text>
</comment>
<keyword evidence="4 8" id="KW-0653">Protein transport</keyword>
<feature type="transmembrane region" description="Helical" evidence="8">
    <location>
        <begin position="89"/>
        <end position="119"/>
    </location>
</feature>
<evidence type="ECO:0000256" key="3">
    <source>
        <dbReference type="ARBA" id="ARBA00022692"/>
    </source>
</evidence>
<evidence type="ECO:0000256" key="6">
    <source>
        <dbReference type="ARBA" id="ARBA00023136"/>
    </source>
</evidence>
<keyword evidence="6 8" id="KW-0472">Membrane</keyword>
<proteinExistence type="inferred from homology"/>
<dbReference type="GO" id="GO:0016020">
    <property type="term" value="C:membrane"/>
    <property type="evidence" value="ECO:0007669"/>
    <property type="project" value="UniProtKB-SubCell"/>
</dbReference>
<dbReference type="GO" id="GO:0005737">
    <property type="term" value="C:cytoplasm"/>
    <property type="evidence" value="ECO:0007669"/>
    <property type="project" value="UniProtKB-ARBA"/>
</dbReference>
<dbReference type="PANTHER" id="PTHR23137:SF6">
    <property type="entry name" value="VESICLE TRANSPORT PROTEIN"/>
    <property type="match status" value="1"/>
</dbReference>
<evidence type="ECO:0000313" key="9">
    <source>
        <dbReference type="EMBL" id="KAK2079897.1"/>
    </source>
</evidence>
<dbReference type="AlphaFoldDB" id="A0AAD9INR1"/>
<keyword evidence="3 8" id="KW-0812">Transmembrane</keyword>
<sequence>MEVDVETADPADTSLLARFNEATTLDRTQRLVGFAMCAGLGLLLCFLAPAFLFRPVKFALVYSLGNLFAIGSSLFLAGPSKQLSTMRRLATILYLVSIVGTLASAMALHSTILCLVFIFLQTAALLWYCLSYVPFAQAFVLRLVGRNLETSELDTF</sequence>
<keyword evidence="5 8" id="KW-1133">Transmembrane helix</keyword>
<evidence type="ECO:0000256" key="8">
    <source>
        <dbReference type="RuleBase" id="RU363111"/>
    </source>
</evidence>
<dbReference type="InterPro" id="IPR011691">
    <property type="entry name" value="Vesicle_transpt_SFT2"/>
</dbReference>
<reference evidence="9" key="1">
    <citation type="submission" date="2021-01" db="EMBL/GenBank/DDBJ databases">
        <authorList>
            <person name="Eckstrom K.M.E."/>
        </authorList>
    </citation>
    <scope>NUCLEOTIDE SEQUENCE</scope>
    <source>
        <strain evidence="9">UVCC 0001</strain>
    </source>
</reference>
<comment type="subcellular location">
    <subcellularLocation>
        <location evidence="1 8">Membrane</location>
        <topology evidence="1 8">Multi-pass membrane protein</topology>
    </subcellularLocation>
</comment>
<dbReference type="Proteomes" id="UP001255856">
    <property type="component" value="Unassembled WGS sequence"/>
</dbReference>
<evidence type="ECO:0000256" key="5">
    <source>
        <dbReference type="ARBA" id="ARBA00022989"/>
    </source>
</evidence>
<dbReference type="InterPro" id="IPR007305">
    <property type="entry name" value="Vesicle_transpt_Got1/SFT2"/>
</dbReference>
<dbReference type="GO" id="GO:0015031">
    <property type="term" value="P:protein transport"/>
    <property type="evidence" value="ECO:0007669"/>
    <property type="project" value="UniProtKB-KW"/>
</dbReference>